<reference evidence="2" key="1">
    <citation type="submission" date="2022-10" db="EMBL/GenBank/DDBJ databases">
        <authorList>
            <person name="Chen Y."/>
            <person name="Dougan E. K."/>
            <person name="Chan C."/>
            <person name="Rhodes N."/>
            <person name="Thang M."/>
        </authorList>
    </citation>
    <scope>NUCLEOTIDE SEQUENCE</scope>
</reference>
<feature type="region of interest" description="Disordered" evidence="1">
    <location>
        <begin position="1"/>
        <end position="27"/>
    </location>
</feature>
<dbReference type="AlphaFoldDB" id="A0A9P1FKS9"/>
<evidence type="ECO:0000313" key="3">
    <source>
        <dbReference type="EMBL" id="CAL4765452.1"/>
    </source>
</evidence>
<dbReference type="EMBL" id="CAMXCT030000391">
    <property type="protein sequence ID" value="CAL4765452.1"/>
    <property type="molecule type" value="Genomic_DNA"/>
</dbReference>
<protein>
    <submittedName>
        <fullName evidence="2">Uncharacterized protein</fullName>
    </submittedName>
</protein>
<proteinExistence type="predicted"/>
<keyword evidence="4" id="KW-1185">Reference proteome</keyword>
<sequence>MGKWNRTPAIAKKRSGPSGIGFSPQKRSVGGAKVICCRYSDVANVFSDRGGRGILQDSDPTSKLFGFFFVPGETQPLLYKFTECLRQFMEEQGDNLDNFCEANSMKLVTSNGWDPMRLGMVNFSRAADIAIPEDQIGPVVRNMILFFDDFLRWRFSKVTAKVKLVEWILPSNVEMSLEELECPGVSVSRGDYAVKSALLGNLHGFEGPAGPKHLVLVVEFVQEQIALTLDGDGYPHRSLLQPFQQIRERTDGSKEYSYSTGLIDYSDAIGHEIVGSAIHHRYVLMKPALTVEEIPSVAAVKCWNSLCELPNSLGEEISLAQVQTRWPDATAVALGIRALHVRRHGLEF</sequence>
<dbReference type="EMBL" id="CAMXCT020000391">
    <property type="protein sequence ID" value="CAL1131515.1"/>
    <property type="molecule type" value="Genomic_DNA"/>
</dbReference>
<organism evidence="2">
    <name type="scientific">Cladocopium goreaui</name>
    <dbReference type="NCBI Taxonomy" id="2562237"/>
    <lineage>
        <taxon>Eukaryota</taxon>
        <taxon>Sar</taxon>
        <taxon>Alveolata</taxon>
        <taxon>Dinophyceae</taxon>
        <taxon>Suessiales</taxon>
        <taxon>Symbiodiniaceae</taxon>
        <taxon>Cladocopium</taxon>
    </lineage>
</organism>
<accession>A0A9P1FKS9</accession>
<name>A0A9P1FKS9_9DINO</name>
<comment type="caution">
    <text evidence="2">The sequence shown here is derived from an EMBL/GenBank/DDBJ whole genome shotgun (WGS) entry which is preliminary data.</text>
</comment>
<reference evidence="3 4" key="2">
    <citation type="submission" date="2024-05" db="EMBL/GenBank/DDBJ databases">
        <authorList>
            <person name="Chen Y."/>
            <person name="Shah S."/>
            <person name="Dougan E. K."/>
            <person name="Thang M."/>
            <person name="Chan C."/>
        </authorList>
    </citation>
    <scope>NUCLEOTIDE SEQUENCE [LARGE SCALE GENOMIC DNA]</scope>
</reference>
<evidence type="ECO:0000313" key="4">
    <source>
        <dbReference type="Proteomes" id="UP001152797"/>
    </source>
</evidence>
<evidence type="ECO:0000313" key="2">
    <source>
        <dbReference type="EMBL" id="CAI3978140.1"/>
    </source>
</evidence>
<gene>
    <name evidence="2" type="ORF">C1SCF055_LOCUS6213</name>
</gene>
<dbReference type="Proteomes" id="UP001152797">
    <property type="component" value="Unassembled WGS sequence"/>
</dbReference>
<evidence type="ECO:0000256" key="1">
    <source>
        <dbReference type="SAM" id="MobiDB-lite"/>
    </source>
</evidence>
<dbReference type="EMBL" id="CAMXCT010000391">
    <property type="protein sequence ID" value="CAI3978140.1"/>
    <property type="molecule type" value="Genomic_DNA"/>
</dbReference>